<dbReference type="GO" id="GO:0003677">
    <property type="term" value="F:DNA binding"/>
    <property type="evidence" value="ECO:0007669"/>
    <property type="project" value="UniProtKB-UniRule"/>
</dbReference>
<dbReference type="PANTHER" id="PTHR46034">
    <property type="match status" value="1"/>
</dbReference>
<evidence type="ECO:0000313" key="5">
    <source>
        <dbReference type="Proteomes" id="UP000037460"/>
    </source>
</evidence>
<evidence type="ECO:0000256" key="1">
    <source>
        <dbReference type="PROSITE-ProRule" id="PRU00267"/>
    </source>
</evidence>
<dbReference type="Proteomes" id="UP000037460">
    <property type="component" value="Unassembled WGS sequence"/>
</dbReference>
<feature type="DNA-binding region" description="HMG box" evidence="1">
    <location>
        <begin position="1"/>
        <end position="44"/>
    </location>
</feature>
<comment type="caution">
    <text evidence="4">The sequence shown here is derived from an EMBL/GenBank/DDBJ whole genome shotgun (WGS) entry which is preliminary data.</text>
</comment>
<dbReference type="PROSITE" id="PS50118">
    <property type="entry name" value="HMG_BOX_2"/>
    <property type="match status" value="1"/>
</dbReference>
<dbReference type="InterPro" id="IPR009071">
    <property type="entry name" value="HMG_box_dom"/>
</dbReference>
<keyword evidence="5" id="KW-1185">Reference proteome</keyword>
<organism evidence="4 5">
    <name type="scientific">Chrysochromulina tobinii</name>
    <dbReference type="NCBI Taxonomy" id="1460289"/>
    <lineage>
        <taxon>Eukaryota</taxon>
        <taxon>Haptista</taxon>
        <taxon>Haptophyta</taxon>
        <taxon>Prymnesiophyceae</taxon>
        <taxon>Prymnesiales</taxon>
        <taxon>Chrysochromulinaceae</taxon>
        <taxon>Chrysochromulina</taxon>
    </lineage>
</organism>
<evidence type="ECO:0000313" key="4">
    <source>
        <dbReference type="EMBL" id="KOO22623.1"/>
    </source>
</evidence>
<dbReference type="GO" id="GO:0034976">
    <property type="term" value="P:response to endoplasmic reticulum stress"/>
    <property type="evidence" value="ECO:0007669"/>
    <property type="project" value="InterPro"/>
</dbReference>
<sequence>MATDAMNRLINEEWARLNEAAKAPFKAQAQADVERYKAAIQRYEPSLEYLTALTAYEKAKALEEATSAEGSRAVQETSVTAVAARAAKEDEPARRLVFREGLCGAIFGATNTTLDECLQRNLFGLPHTRRALVAAISKQHETPSLPPPVLFLFNFQKRELHGVFAASGPAGFPLHADAWVKGSWSTELGGPMAKPPRATSKHTTQFPAQIPVERLHVFAPLAETVFRHVMKYHSQNKFDLSLSAEQVEQLVCLFIEQAKSHGYGDSRSAHAKASGAP</sequence>
<dbReference type="GO" id="GO:0005634">
    <property type="term" value="C:nucleus"/>
    <property type="evidence" value="ECO:0007669"/>
    <property type="project" value="UniProtKB-UniRule"/>
</dbReference>
<evidence type="ECO:0000259" key="2">
    <source>
        <dbReference type="PROSITE" id="PS50118"/>
    </source>
</evidence>
<feature type="domain" description="HMG box" evidence="2">
    <location>
        <begin position="1"/>
        <end position="44"/>
    </location>
</feature>
<dbReference type="InterPro" id="IPR044832">
    <property type="entry name" value="NRP-like"/>
</dbReference>
<dbReference type="InterPro" id="IPR036910">
    <property type="entry name" value="HMG_box_dom_sf"/>
</dbReference>
<dbReference type="PROSITE" id="PS51222">
    <property type="entry name" value="DCD"/>
    <property type="match status" value="1"/>
</dbReference>
<keyword evidence="1" id="KW-0539">Nucleus</keyword>
<keyword evidence="1" id="KW-0238">DNA-binding</keyword>
<protein>
    <submittedName>
        <fullName evidence="4">Gda2 protein</fullName>
    </submittedName>
</protein>
<dbReference type="OrthoDB" id="1928633at2759"/>
<reference evidence="5" key="1">
    <citation type="journal article" date="2015" name="PLoS Genet.">
        <title>Genome Sequence and Transcriptome Analyses of Chrysochromulina tobin: Metabolic Tools for Enhanced Algal Fitness in the Prominent Order Prymnesiales (Haptophyceae).</title>
        <authorList>
            <person name="Hovde B.T."/>
            <person name="Deodato C.R."/>
            <person name="Hunsperger H.M."/>
            <person name="Ryken S.A."/>
            <person name="Yost W."/>
            <person name="Jha R.K."/>
            <person name="Patterson J."/>
            <person name="Monnat R.J. Jr."/>
            <person name="Barlow S.B."/>
            <person name="Starkenburg S.R."/>
            <person name="Cattolico R.A."/>
        </authorList>
    </citation>
    <scope>NUCLEOTIDE SEQUENCE</scope>
    <source>
        <strain evidence="5">CCMP291</strain>
    </source>
</reference>
<dbReference type="PANTHER" id="PTHR46034:SF7">
    <property type="entry name" value="INFLUENZA VIRUS NS1A-BINDING PROTEIN"/>
    <property type="match status" value="1"/>
</dbReference>
<dbReference type="Pfam" id="PF10539">
    <property type="entry name" value="Dev_Cell_Death"/>
    <property type="match status" value="1"/>
</dbReference>
<dbReference type="InterPro" id="IPR013989">
    <property type="entry name" value="Dev_and_cell_death_domain"/>
</dbReference>
<proteinExistence type="predicted"/>
<evidence type="ECO:0000259" key="3">
    <source>
        <dbReference type="PROSITE" id="PS51222"/>
    </source>
</evidence>
<name>A0A0M0J8R6_9EUKA</name>
<feature type="domain" description="DCD" evidence="3">
    <location>
        <begin position="100"/>
        <end position="256"/>
    </location>
</feature>
<dbReference type="Gene3D" id="1.10.30.10">
    <property type="entry name" value="High mobility group box domain"/>
    <property type="match status" value="1"/>
</dbReference>
<accession>A0A0M0J8R6</accession>
<gene>
    <name evidence="4" type="ORF">Ctob_001620</name>
</gene>
<dbReference type="SUPFAM" id="SSF47095">
    <property type="entry name" value="HMG-box"/>
    <property type="match status" value="1"/>
</dbReference>
<dbReference type="AlphaFoldDB" id="A0A0M0J8R6"/>
<dbReference type="SMART" id="SM00767">
    <property type="entry name" value="DCD"/>
    <property type="match status" value="1"/>
</dbReference>
<dbReference type="EMBL" id="JWZX01003266">
    <property type="protein sequence ID" value="KOO22623.1"/>
    <property type="molecule type" value="Genomic_DNA"/>
</dbReference>